<keyword evidence="1" id="KW-0732">Signal</keyword>
<evidence type="ECO:0008006" key="4">
    <source>
        <dbReference type="Google" id="ProtNLM"/>
    </source>
</evidence>
<gene>
    <name evidence="2" type="ORF">CLODIP_2_CD11998</name>
</gene>
<reference evidence="2 3" key="1">
    <citation type="submission" date="2020-04" db="EMBL/GenBank/DDBJ databases">
        <authorList>
            <person name="Alioto T."/>
            <person name="Alioto T."/>
            <person name="Gomez Garrido J."/>
        </authorList>
    </citation>
    <scope>NUCLEOTIDE SEQUENCE [LARGE SCALE GENOMIC DNA]</scope>
</reference>
<comment type="caution">
    <text evidence="2">The sequence shown here is derived from an EMBL/GenBank/DDBJ whole genome shotgun (WGS) entry which is preliminary data.</text>
</comment>
<keyword evidence="3" id="KW-1185">Reference proteome</keyword>
<evidence type="ECO:0000313" key="2">
    <source>
        <dbReference type="EMBL" id="CAB3378707.1"/>
    </source>
</evidence>
<dbReference type="AlphaFoldDB" id="A0A8S1D8S2"/>
<dbReference type="EMBL" id="CADEPI010000171">
    <property type="protein sequence ID" value="CAB3378707.1"/>
    <property type="molecule type" value="Genomic_DNA"/>
</dbReference>
<accession>A0A8S1D8S2</accession>
<dbReference type="Proteomes" id="UP000494165">
    <property type="component" value="Unassembled WGS sequence"/>
</dbReference>
<organism evidence="2 3">
    <name type="scientific">Cloeon dipterum</name>
    <dbReference type="NCBI Taxonomy" id="197152"/>
    <lineage>
        <taxon>Eukaryota</taxon>
        <taxon>Metazoa</taxon>
        <taxon>Ecdysozoa</taxon>
        <taxon>Arthropoda</taxon>
        <taxon>Hexapoda</taxon>
        <taxon>Insecta</taxon>
        <taxon>Pterygota</taxon>
        <taxon>Palaeoptera</taxon>
        <taxon>Ephemeroptera</taxon>
        <taxon>Pisciforma</taxon>
        <taxon>Baetidae</taxon>
        <taxon>Cloeon</taxon>
    </lineage>
</organism>
<protein>
    <recommendedName>
        <fullName evidence="4">TGF-beta family profile domain-containing protein</fullName>
    </recommendedName>
</protein>
<evidence type="ECO:0000313" key="3">
    <source>
        <dbReference type="Proteomes" id="UP000494165"/>
    </source>
</evidence>
<proteinExistence type="predicted"/>
<feature type="chain" id="PRO_5035821587" description="TGF-beta family profile domain-containing protein" evidence="1">
    <location>
        <begin position="23"/>
        <end position="165"/>
    </location>
</feature>
<name>A0A8S1D8S2_9INSE</name>
<feature type="signal peptide" evidence="1">
    <location>
        <begin position="1"/>
        <end position="22"/>
    </location>
</feature>
<evidence type="ECO:0000256" key="1">
    <source>
        <dbReference type="SAM" id="SignalP"/>
    </source>
</evidence>
<sequence length="165" mass="18478">MTNTVWILISMSLLSFCAPAGSSKREKFLQLLKKLQDLGEKIKFNDSEDLIAASSTTKPSNLPTRPTPPRVNFNKAVKSTGKDAENNRTYCNEAVCPEITCKLSDIIALGSLRKSFQNPQIYRFSNSTKMYISTKKHGYEPSFESCCKYNATLFSFTSDEVTSSF</sequence>